<feature type="compositionally biased region" description="Low complexity" evidence="3">
    <location>
        <begin position="481"/>
        <end position="501"/>
    </location>
</feature>
<feature type="compositionally biased region" description="Polar residues" evidence="3">
    <location>
        <begin position="571"/>
        <end position="589"/>
    </location>
</feature>
<dbReference type="Gene3D" id="2.120.10.80">
    <property type="entry name" value="Kelch-type beta propeller"/>
    <property type="match status" value="1"/>
</dbReference>
<keyword evidence="2" id="KW-0677">Repeat</keyword>
<evidence type="ECO:0000313" key="6">
    <source>
        <dbReference type="EMBL" id="KAK5059396.1"/>
    </source>
</evidence>
<evidence type="ECO:0000256" key="5">
    <source>
        <dbReference type="SAM" id="SignalP"/>
    </source>
</evidence>
<keyword evidence="4" id="KW-0472">Membrane</keyword>
<dbReference type="Proteomes" id="UP001345691">
    <property type="component" value="Unassembled WGS sequence"/>
</dbReference>
<dbReference type="SUPFAM" id="SSF50965">
    <property type="entry name" value="Galactose oxidase, central domain"/>
    <property type="match status" value="1"/>
</dbReference>
<dbReference type="PANTHER" id="PTHR46228:SF2">
    <property type="entry name" value="KELCH REPEAT PROTEIN (AFU_ORTHOLOGUE AFUA_4G14350)"/>
    <property type="match status" value="1"/>
</dbReference>
<proteinExistence type="predicted"/>
<evidence type="ECO:0000256" key="3">
    <source>
        <dbReference type="SAM" id="MobiDB-lite"/>
    </source>
</evidence>
<organism evidence="6 7">
    <name type="scientific">Exophiala sideris</name>
    <dbReference type="NCBI Taxonomy" id="1016849"/>
    <lineage>
        <taxon>Eukaryota</taxon>
        <taxon>Fungi</taxon>
        <taxon>Dikarya</taxon>
        <taxon>Ascomycota</taxon>
        <taxon>Pezizomycotina</taxon>
        <taxon>Eurotiomycetes</taxon>
        <taxon>Chaetothyriomycetidae</taxon>
        <taxon>Chaetothyriales</taxon>
        <taxon>Herpotrichiellaceae</taxon>
        <taxon>Exophiala</taxon>
    </lineage>
</organism>
<name>A0ABR0J9Z9_9EURO</name>
<protein>
    <recommendedName>
        <fullName evidence="8">Kelch repeat protein</fullName>
    </recommendedName>
</protein>
<evidence type="ECO:0008006" key="8">
    <source>
        <dbReference type="Google" id="ProtNLM"/>
    </source>
</evidence>
<feature type="region of interest" description="Disordered" evidence="3">
    <location>
        <begin position="568"/>
        <end position="833"/>
    </location>
</feature>
<gene>
    <name evidence="6" type="ORF">LTR69_005985</name>
</gene>
<feature type="compositionally biased region" description="Basic and acidic residues" evidence="3">
    <location>
        <begin position="602"/>
        <end position="614"/>
    </location>
</feature>
<comment type="caution">
    <text evidence="6">The sequence shown here is derived from an EMBL/GenBank/DDBJ whole genome shotgun (WGS) entry which is preliminary data.</text>
</comment>
<feature type="compositionally biased region" description="Polar residues" evidence="3">
    <location>
        <begin position="726"/>
        <end position="736"/>
    </location>
</feature>
<feature type="compositionally biased region" description="Polar residues" evidence="3">
    <location>
        <begin position="822"/>
        <end position="833"/>
    </location>
</feature>
<reference evidence="6 7" key="1">
    <citation type="submission" date="2023-08" db="EMBL/GenBank/DDBJ databases">
        <title>Black Yeasts Isolated from many extreme environments.</title>
        <authorList>
            <person name="Coleine C."/>
            <person name="Stajich J.E."/>
            <person name="Selbmann L."/>
        </authorList>
    </citation>
    <scope>NUCLEOTIDE SEQUENCE [LARGE SCALE GENOMIC DNA]</scope>
    <source>
        <strain evidence="6 7">CCFEE 6328</strain>
    </source>
</reference>
<feature type="compositionally biased region" description="Polar residues" evidence="3">
    <location>
        <begin position="645"/>
        <end position="655"/>
    </location>
</feature>
<sequence length="833" mass="89082">MRSYLRNILLGGALLGTVNTQSVTENYTICNWARLRAGVVRDALYLDGGELWWQTAFADGTTPVVSSDGNVAGDMFSLNFSQPFDTATTNLSALFTRMPKAGGAGNNIAPNYIDGTMFVNDDELYLYGGLAPLTDSSSPQSSQAILGYEADQYGPYRSSWSPGFYQGTLPSGVTRYVTNGAGVSAPSENLGFYFSGMRSPDWGPIYYEDSSANVTANTLIEVNMSVMRSETWTNTTLPDNIPLRANAELVWIPVSGNGVLVAIGGAAHPEEIWASGLNTTQTSEDQAQDPGFMTSLPVYDINSTTWYLQNTTGTGPGALTEFCSVVAAANDSSSYNVYIYGGYDGLNADDEPSDDVWILSIPSFTWVKGYSGTTSHGRSGHRCVMPYPDQMFVVGGVHQNQAQCVAGGIIQVFNLNTLEFQDTYDPNTWSAYKVPDVVSKAIGGNAQGGSTQTATWSDSALSGIFSTKYSRKVTSYYPYPSVSSTNSSSSNSTDPAGSGSSSSGGGGGVSKGAIIGIAIAAALILLLILLLLFLLVRRRRRVRSSASEKSSSSNKSRITRWIDGASCAPTMKQTSPSSGGPEVQQVSHSSLDDDPTPPLNAQRHEMAGTERPKPPYELATPYNNGSDPRNSAVRDYGYSADYGHTYSNTQSTSSGEEYRPSPMTSYNGNNTSGSGNGASPLRTVRFPPGNNAHTPAQEVSTPSEPSEYSTTSTATNETPPWPLAPAQNTWRNNRGQSLRFGNHDREGSESSSVQPIMEEPEEHAGARHGTTRAEGPGGQRFSYQHTNESSSSGVGTLPSPGGDGEDHRQSLYDRMTDMVSPVSPTAGRNQWRH</sequence>
<dbReference type="InterPro" id="IPR015915">
    <property type="entry name" value="Kelch-typ_b-propeller"/>
</dbReference>
<dbReference type="PANTHER" id="PTHR46228">
    <property type="entry name" value="KELCH DOMAIN-CONTAINING PROTEIN"/>
    <property type="match status" value="1"/>
</dbReference>
<feature type="chain" id="PRO_5045593628" description="Kelch repeat protein" evidence="5">
    <location>
        <begin position="21"/>
        <end position="833"/>
    </location>
</feature>
<evidence type="ECO:0000256" key="2">
    <source>
        <dbReference type="ARBA" id="ARBA00022737"/>
    </source>
</evidence>
<keyword evidence="4" id="KW-1133">Transmembrane helix</keyword>
<evidence type="ECO:0000313" key="7">
    <source>
        <dbReference type="Proteomes" id="UP001345691"/>
    </source>
</evidence>
<feature type="region of interest" description="Disordered" evidence="3">
    <location>
        <begin position="481"/>
        <end position="506"/>
    </location>
</feature>
<feature type="transmembrane region" description="Helical" evidence="4">
    <location>
        <begin position="513"/>
        <end position="536"/>
    </location>
</feature>
<feature type="compositionally biased region" description="Low complexity" evidence="3">
    <location>
        <begin position="700"/>
        <end position="715"/>
    </location>
</feature>
<keyword evidence="1" id="KW-0880">Kelch repeat</keyword>
<dbReference type="EMBL" id="JAVRRF010000012">
    <property type="protein sequence ID" value="KAK5059396.1"/>
    <property type="molecule type" value="Genomic_DNA"/>
</dbReference>
<keyword evidence="4" id="KW-0812">Transmembrane</keyword>
<feature type="compositionally biased region" description="Polar residues" evidence="3">
    <location>
        <begin position="781"/>
        <end position="794"/>
    </location>
</feature>
<keyword evidence="5" id="KW-0732">Signal</keyword>
<keyword evidence="7" id="KW-1185">Reference proteome</keyword>
<evidence type="ECO:0000256" key="1">
    <source>
        <dbReference type="ARBA" id="ARBA00022441"/>
    </source>
</evidence>
<evidence type="ECO:0000256" key="4">
    <source>
        <dbReference type="SAM" id="Phobius"/>
    </source>
</evidence>
<feature type="compositionally biased region" description="Low complexity" evidence="3">
    <location>
        <begin position="665"/>
        <end position="679"/>
    </location>
</feature>
<dbReference type="InterPro" id="IPR011043">
    <property type="entry name" value="Gal_Oxase/kelch_b-propeller"/>
</dbReference>
<accession>A0ABR0J9Z9</accession>
<feature type="signal peptide" evidence="5">
    <location>
        <begin position="1"/>
        <end position="20"/>
    </location>
</feature>
<feature type="compositionally biased region" description="Basic and acidic residues" evidence="3">
    <location>
        <begin position="804"/>
        <end position="816"/>
    </location>
</feature>